<protein>
    <submittedName>
        <fullName evidence="2">Uncharacterized protein</fullName>
    </submittedName>
</protein>
<dbReference type="Proteomes" id="UP000316095">
    <property type="component" value="Unassembled WGS sequence"/>
</dbReference>
<keyword evidence="3" id="KW-1185">Reference proteome</keyword>
<dbReference type="AlphaFoldDB" id="A0A5C5XJD6"/>
<reference evidence="2 3" key="1">
    <citation type="submission" date="2019-02" db="EMBL/GenBank/DDBJ databases">
        <title>Deep-cultivation of Planctomycetes and their phenomic and genomic characterization uncovers novel biology.</title>
        <authorList>
            <person name="Wiegand S."/>
            <person name="Jogler M."/>
            <person name="Boedeker C."/>
            <person name="Pinto D."/>
            <person name="Vollmers J."/>
            <person name="Rivas-Marin E."/>
            <person name="Kohn T."/>
            <person name="Peeters S.H."/>
            <person name="Heuer A."/>
            <person name="Rast P."/>
            <person name="Oberbeckmann S."/>
            <person name="Bunk B."/>
            <person name="Jeske O."/>
            <person name="Meyerdierks A."/>
            <person name="Storesund J.E."/>
            <person name="Kallscheuer N."/>
            <person name="Luecker S."/>
            <person name="Lage O.M."/>
            <person name="Pohl T."/>
            <person name="Merkel B.J."/>
            <person name="Hornburger P."/>
            <person name="Mueller R.-W."/>
            <person name="Bruemmer F."/>
            <person name="Labrenz M."/>
            <person name="Spormann A.M."/>
            <person name="Op Den Camp H."/>
            <person name="Overmann J."/>
            <person name="Amann R."/>
            <person name="Jetten M.S.M."/>
            <person name="Mascher T."/>
            <person name="Medema M.H."/>
            <person name="Devos D.P."/>
            <person name="Kaster A.-K."/>
            <person name="Ovreas L."/>
            <person name="Rohde M."/>
            <person name="Galperin M.Y."/>
            <person name="Jogler C."/>
        </authorList>
    </citation>
    <scope>NUCLEOTIDE SEQUENCE [LARGE SCALE GENOMIC DNA]</scope>
    <source>
        <strain evidence="2 3">Pan54</strain>
    </source>
</reference>
<feature type="transmembrane region" description="Helical" evidence="1">
    <location>
        <begin position="20"/>
        <end position="41"/>
    </location>
</feature>
<name>A0A5C5XJD6_9PLAN</name>
<sequence>MHWVGFLFVFVVLSLRNPELFGVGLGLVGGYSLMYFFYRLLGGKEGPLK</sequence>
<evidence type="ECO:0000313" key="2">
    <source>
        <dbReference type="EMBL" id="TWT62838.1"/>
    </source>
</evidence>
<proteinExistence type="predicted"/>
<organism evidence="2 3">
    <name type="scientific">Rubinisphaera italica</name>
    <dbReference type="NCBI Taxonomy" id="2527969"/>
    <lineage>
        <taxon>Bacteria</taxon>
        <taxon>Pseudomonadati</taxon>
        <taxon>Planctomycetota</taxon>
        <taxon>Planctomycetia</taxon>
        <taxon>Planctomycetales</taxon>
        <taxon>Planctomycetaceae</taxon>
        <taxon>Rubinisphaera</taxon>
    </lineage>
</organism>
<keyword evidence="1" id="KW-0812">Transmembrane</keyword>
<dbReference type="RefSeq" id="WP_165441823.1">
    <property type="nucleotide sequence ID" value="NZ_SJPG01000001.1"/>
</dbReference>
<comment type="caution">
    <text evidence="2">The sequence shown here is derived from an EMBL/GenBank/DDBJ whole genome shotgun (WGS) entry which is preliminary data.</text>
</comment>
<evidence type="ECO:0000256" key="1">
    <source>
        <dbReference type="SAM" id="Phobius"/>
    </source>
</evidence>
<keyword evidence="1" id="KW-0472">Membrane</keyword>
<dbReference type="EMBL" id="SJPG01000001">
    <property type="protein sequence ID" value="TWT62838.1"/>
    <property type="molecule type" value="Genomic_DNA"/>
</dbReference>
<keyword evidence="1" id="KW-1133">Transmembrane helix</keyword>
<accession>A0A5C5XJD6</accession>
<gene>
    <name evidence="2" type="ORF">Pan54_35840</name>
</gene>
<evidence type="ECO:0000313" key="3">
    <source>
        <dbReference type="Proteomes" id="UP000316095"/>
    </source>
</evidence>